<protein>
    <submittedName>
        <fullName evidence="1">Uncharacterized protein</fullName>
    </submittedName>
</protein>
<keyword evidence="2" id="KW-1185">Reference proteome</keyword>
<evidence type="ECO:0000313" key="1">
    <source>
        <dbReference type="EMBL" id="WBL81732.1"/>
    </source>
</evidence>
<evidence type="ECO:0000313" key="2">
    <source>
        <dbReference type="Proteomes" id="UP001179614"/>
    </source>
</evidence>
<gene>
    <name evidence="1" type="ORF">I3J27_15395</name>
</gene>
<dbReference type="Proteomes" id="UP001179614">
    <property type="component" value="Chromosome"/>
</dbReference>
<sequence>MSALMPPAFETFAVTALMAEPFAPTDTMAPRLPLVTVTPLPSTPMLIPPMVPELEDTTTSPAAIPATAAEISPALSTCTLPEAPEEMAVPLAPFANILPPKPLTMVASLSTEIPTASPAMMPVFEVTFSVPAWIPMVLEPIPMIVPELLTVMAPLTSSPLPPAPASLLIVPALSRVKEDATIAWNPPIVAPRRFDTVKAFTPRRPTALVPSMMPALITVLSSPLKIPKALPLTLAPASIR</sequence>
<dbReference type="EMBL" id="CP089391">
    <property type="protein sequence ID" value="WBL81732.1"/>
    <property type="molecule type" value="Genomic_DNA"/>
</dbReference>
<organism evidence="1 2">
    <name type="scientific">Bradyrhizobium xenonodulans</name>
    <dbReference type="NCBI Taxonomy" id="2736875"/>
    <lineage>
        <taxon>Bacteria</taxon>
        <taxon>Pseudomonadati</taxon>
        <taxon>Pseudomonadota</taxon>
        <taxon>Alphaproteobacteria</taxon>
        <taxon>Hyphomicrobiales</taxon>
        <taxon>Nitrobacteraceae</taxon>
        <taxon>Bradyrhizobium</taxon>
    </lineage>
</organism>
<reference evidence="1" key="1">
    <citation type="submission" date="2021-12" db="EMBL/GenBank/DDBJ databases">
        <title>Bradyrhizobium xenonodulans sp. nov.</title>
        <authorList>
            <person name="Claassens R."/>
            <person name="Venter S.N."/>
            <person name="Beukes C.W."/>
            <person name="Stepkowski T."/>
            <person name="Steenkamp E.T."/>
        </authorList>
    </citation>
    <scope>NUCLEOTIDE SEQUENCE</scope>
    <source>
        <strain evidence="1">14AB</strain>
    </source>
</reference>
<dbReference type="RefSeq" id="WP_270170699.1">
    <property type="nucleotide sequence ID" value="NZ_CP089391.1"/>
</dbReference>
<name>A0ABY7MWA8_9BRAD</name>
<accession>A0ABY7MWA8</accession>
<proteinExistence type="predicted"/>